<dbReference type="OrthoDB" id="531770at2"/>
<feature type="active site" description="Proton donor/acceptor" evidence="6">
    <location>
        <position position="162"/>
    </location>
</feature>
<feature type="binding site" evidence="5">
    <location>
        <begin position="64"/>
        <end position="65"/>
    </location>
    <ligand>
        <name>substrate</name>
    </ligand>
</feature>
<evidence type="ECO:0000259" key="9">
    <source>
        <dbReference type="Pfam" id="PF24827"/>
    </source>
</evidence>
<evidence type="ECO:0000256" key="4">
    <source>
        <dbReference type="ARBA" id="ARBA00022833"/>
    </source>
</evidence>
<dbReference type="EC" id="3.5.1.15" evidence="5"/>
<dbReference type="KEGG" id="cyt:cce_1772"/>
<evidence type="ECO:0000256" key="2">
    <source>
        <dbReference type="ARBA" id="ARBA00022723"/>
    </source>
</evidence>
<dbReference type="Pfam" id="PF24827">
    <property type="entry name" value="AstE_AspA_cat"/>
    <property type="match status" value="1"/>
</dbReference>
<sequence>MVKKIEKVALFGGTHGNELTGIYLIKKFLKNPHLLERETVKVFPFLSNPKAIKLSVRYTEIDLNRCFASEDIENLDNILYEQLLAKTIHQKLRNNQINFLVDIHSTTSAMGLTIILSDKNDFHLQLCSYLSLIYPELKVLYYASTDTNKLLRSNTELGLSIEIGSIPQGVLKAELFIKTEQLIYSLLDYLDKYNQNQIEPKSHNLVIYEVFEKIDYPRNGEEITAMIHPNLQSKDYHPINFGDPLFITFNGEIITYQGDSIVYPVFINEAAYYEKSIAMCLTRKQEITVTFNPIQS</sequence>
<organism evidence="10 11">
    <name type="scientific">Crocosphaera subtropica (strain ATCC 51142 / BH68)</name>
    <name type="common">Cyanothece sp. (strain ATCC 51142)</name>
    <dbReference type="NCBI Taxonomy" id="43989"/>
    <lineage>
        <taxon>Bacteria</taxon>
        <taxon>Bacillati</taxon>
        <taxon>Cyanobacteriota</taxon>
        <taxon>Cyanophyceae</taxon>
        <taxon>Oscillatoriophycideae</taxon>
        <taxon>Chroococcales</taxon>
        <taxon>Aphanothecaceae</taxon>
        <taxon>Crocosphaera</taxon>
        <taxon>Crocosphaera subtropica</taxon>
    </lineage>
</organism>
<dbReference type="InterPro" id="IPR016708">
    <property type="entry name" value="Aspartoacylase"/>
</dbReference>
<dbReference type="Pfam" id="PF04952">
    <property type="entry name" value="AstE_AspA_hybrid"/>
    <property type="match status" value="1"/>
</dbReference>
<dbReference type="InterPro" id="IPR055438">
    <property type="entry name" value="AstE_AspA_cat"/>
</dbReference>
<keyword evidence="2 5" id="KW-0479">Metal-binding</keyword>
<keyword evidence="11" id="KW-1185">Reference proteome</keyword>
<feature type="binding site" evidence="5">
    <location>
        <position position="162"/>
    </location>
    <ligand>
        <name>substrate</name>
    </ligand>
</feature>
<keyword evidence="3 5" id="KW-0378">Hydrolase</keyword>
<gene>
    <name evidence="10" type="primary">aspA</name>
    <name evidence="10" type="ordered locus">cce_1772</name>
</gene>
<protein>
    <recommendedName>
        <fullName evidence="5">Probable aspartoacylase</fullName>
        <ecNumber evidence="5">3.5.1.15</ecNumber>
    </recommendedName>
</protein>
<name>B1WZH0_CROS5</name>
<feature type="binding site" evidence="5">
    <location>
        <position position="272"/>
    </location>
    <ligand>
        <name>substrate</name>
    </ligand>
</feature>
<dbReference type="PIRSF" id="PIRSF018001">
    <property type="entry name" value="Aspartoacylase"/>
    <property type="match status" value="1"/>
</dbReference>
<dbReference type="InterPro" id="IPR050178">
    <property type="entry name" value="AspA/AstE_fam"/>
</dbReference>
<feature type="binding site" evidence="5">
    <location>
        <position position="57"/>
    </location>
    <ligand>
        <name>substrate</name>
    </ligand>
</feature>
<dbReference type="GO" id="GO:0008270">
    <property type="term" value="F:zinc ion binding"/>
    <property type="evidence" value="ECO:0007669"/>
    <property type="project" value="UniProtKB-UniRule"/>
</dbReference>
<comment type="catalytic activity">
    <reaction evidence="5">
        <text>an N-acyl-L-aspartate + H2O = a carboxylate + L-aspartate</text>
        <dbReference type="Rhea" id="RHEA:10872"/>
        <dbReference type="ChEBI" id="CHEBI:15377"/>
        <dbReference type="ChEBI" id="CHEBI:29067"/>
        <dbReference type="ChEBI" id="CHEBI:29991"/>
        <dbReference type="ChEBI" id="CHEBI:58497"/>
        <dbReference type="EC" id="3.5.1.15"/>
    </reaction>
</comment>
<dbReference type="PANTHER" id="PTHR15162">
    <property type="entry name" value="ASPARTOACYLASE"/>
    <property type="match status" value="1"/>
</dbReference>
<evidence type="ECO:0000256" key="6">
    <source>
        <dbReference type="PIRSR" id="PIRSR018001-1"/>
    </source>
</evidence>
<evidence type="ECO:0000313" key="10">
    <source>
        <dbReference type="EMBL" id="ACB51122.1"/>
    </source>
</evidence>
<dbReference type="RefSeq" id="WP_009545586.1">
    <property type="nucleotide sequence ID" value="NC_010546.1"/>
</dbReference>
<feature type="binding site" evidence="5 7">
    <location>
        <position position="104"/>
    </location>
    <ligand>
        <name>Zn(2+)</name>
        <dbReference type="ChEBI" id="CHEBI:29105"/>
    </ligand>
</feature>
<dbReference type="eggNOG" id="COG2988">
    <property type="taxonomic scope" value="Bacteria"/>
</dbReference>
<feature type="binding site" evidence="5 7">
    <location>
        <position position="18"/>
    </location>
    <ligand>
        <name>Zn(2+)</name>
        <dbReference type="ChEBI" id="CHEBI:29105"/>
    </ligand>
</feature>
<evidence type="ECO:0000256" key="7">
    <source>
        <dbReference type="PIRSR" id="PIRSR018001-3"/>
    </source>
</evidence>
<dbReference type="Proteomes" id="UP000001203">
    <property type="component" value="Chromosome circular"/>
</dbReference>
<dbReference type="GO" id="GO:0016788">
    <property type="term" value="F:hydrolase activity, acting on ester bonds"/>
    <property type="evidence" value="ECO:0007669"/>
    <property type="project" value="InterPro"/>
</dbReference>
<dbReference type="EMBL" id="CP000806">
    <property type="protein sequence ID" value="ACB51122.1"/>
    <property type="molecule type" value="Genomic_DNA"/>
</dbReference>
<keyword evidence="4 5" id="KW-0862">Zinc</keyword>
<dbReference type="PANTHER" id="PTHR15162:SF7">
    <property type="entry name" value="SUCCINYLGLUTAMATE DESUCCINYLASE"/>
    <property type="match status" value="1"/>
</dbReference>
<reference evidence="10 11" key="1">
    <citation type="journal article" date="2008" name="Proc. Natl. Acad. Sci. U.S.A.">
        <title>The genome of Cyanothece 51142, a unicellular diazotrophic cyanobacterium important in the marine nitrogen cycle.</title>
        <authorList>
            <person name="Welsh E.A."/>
            <person name="Liberton M."/>
            <person name="Stoeckel J."/>
            <person name="Loh T."/>
            <person name="Elvitigala T."/>
            <person name="Wang C."/>
            <person name="Wollam A."/>
            <person name="Fulton R.S."/>
            <person name="Clifton S.W."/>
            <person name="Jacobs J.M."/>
            <person name="Aurora R."/>
            <person name="Ghosh B.K."/>
            <person name="Sherman L.A."/>
            <person name="Smith R.D."/>
            <person name="Wilson R.K."/>
            <person name="Pakrasi H.B."/>
        </authorList>
    </citation>
    <scope>NUCLEOTIDE SEQUENCE [LARGE SCALE GENOMIC DNA]</scope>
    <source>
        <strain evidence="11">ATCC 51142 / BH68</strain>
    </source>
</reference>
<dbReference type="HOGENOM" id="CLU_083292_0_0_3"/>
<evidence type="ECO:0000256" key="3">
    <source>
        <dbReference type="ARBA" id="ARBA00022801"/>
    </source>
</evidence>
<feature type="domain" description="AstE/AspA barrel-sandwich hybrid" evidence="8">
    <location>
        <begin position="204"/>
        <end position="284"/>
    </location>
</feature>
<dbReference type="AlphaFoldDB" id="B1WZH0"/>
<dbReference type="GO" id="GO:0005829">
    <property type="term" value="C:cytosol"/>
    <property type="evidence" value="ECO:0007669"/>
    <property type="project" value="TreeGrafter"/>
</dbReference>
<comment type="cofactor">
    <cofactor evidence="5 7">
        <name>Zn(2+)</name>
        <dbReference type="ChEBI" id="CHEBI:29105"/>
    </cofactor>
    <text evidence="5 7">Binds 1 zinc ion per subunit.</text>
</comment>
<dbReference type="SUPFAM" id="SSF53187">
    <property type="entry name" value="Zn-dependent exopeptidases"/>
    <property type="match status" value="1"/>
</dbReference>
<feature type="domain" description="Succinylglutamate desuccinylase/Aspartoacylase catalytic" evidence="9">
    <location>
        <begin position="5"/>
        <end position="190"/>
    </location>
</feature>
<evidence type="ECO:0000313" key="11">
    <source>
        <dbReference type="Proteomes" id="UP000001203"/>
    </source>
</evidence>
<evidence type="ECO:0000259" key="8">
    <source>
        <dbReference type="Pfam" id="PF04952"/>
    </source>
</evidence>
<evidence type="ECO:0000256" key="1">
    <source>
        <dbReference type="ARBA" id="ARBA00006173"/>
    </source>
</evidence>
<proteinExistence type="inferred from homology"/>
<dbReference type="InterPro" id="IPR007036">
    <property type="entry name" value="Aste_AspA_hybrid_dom"/>
</dbReference>
<dbReference type="Gene3D" id="2.20.25.160">
    <property type="match status" value="1"/>
</dbReference>
<evidence type="ECO:0000256" key="5">
    <source>
        <dbReference type="HAMAP-Rule" id="MF_00704"/>
    </source>
</evidence>
<accession>B1WZH0</accession>
<dbReference type="NCBIfam" id="NF002601">
    <property type="entry name" value="PRK02259.1"/>
    <property type="match status" value="1"/>
</dbReference>
<dbReference type="STRING" id="43989.cce_1772"/>
<dbReference type="GO" id="GO:0019807">
    <property type="term" value="F:aspartoacylase activity"/>
    <property type="evidence" value="ECO:0007669"/>
    <property type="project" value="UniProtKB-UniRule"/>
</dbReference>
<dbReference type="HAMAP" id="MF_00704">
    <property type="entry name" value="Aspartoacylase"/>
    <property type="match status" value="1"/>
</dbReference>
<feature type="binding site" evidence="5 7">
    <location>
        <position position="15"/>
    </location>
    <ligand>
        <name>Zn(2+)</name>
        <dbReference type="ChEBI" id="CHEBI:29105"/>
    </ligand>
</feature>
<dbReference type="Gene3D" id="3.40.630.10">
    <property type="entry name" value="Zn peptidases"/>
    <property type="match status" value="1"/>
</dbReference>
<comment type="similarity">
    <text evidence="1 5">Belongs to the AspA/AstE family. Aspartoacylase subfamily.</text>
</comment>